<evidence type="ECO:0000313" key="2">
    <source>
        <dbReference type="Ensembl" id="ENSEBUP00000016547.1"/>
    </source>
</evidence>
<sequence>MPRAELSALPGSPICSKRSTENPGMSVVGSASLSPKLLSGASEVCTPVKHNSDDKNQGMVVRRAQRGRRTRSDDLNVDSVFADDGQTGSTAEVTGKTIDCSEKGQSVEPSPKMDNEEGGKGERRRKSKRGERTPELGHEDGCALLSPRRGTGFHHHHGQGSIGDGAWENGPACSELDELEREAVRKARERERRRKGSRGSPGTAEDFNPVPSKFLDLDQVMIDGVCDKWEGLLSESHVLLQRSECLENQGDLAAALCHCNEAIAKLKQAMAKGGEQVRSVTLPCLRESTERARRLHSLLAQPKGTISESRGLETTYMGASPLQTQKSLSLEFENLTLTTNEEAMHEKDDPQKQVVMMHSGSEESLAFKEAITDVPHSLPSRCNPWQSLLRCQPEVVVQNVNNTDLAYLEKTTQHTKNDAISSSLTTCNPPKTVNSACNTDIPPPDSQSDESDDTFPWTDSTLAKAAVAAQSRRSVQSLVKQFSVPGSSDDNIQLRKLQDQNYHAYTAQTSDIQGGSHSDVENTKSDPTMKRDPLDTSTSEQKSYGATEKVLSERTAVVLETKHDSKCRPRKAECGMDCFDEPNGVSLSGGLGQCGMEVVKPTCQLHPEKGTMVHPCTNRLQLQCKKWAGRSCFEKKYFDVNQENERGKSKPPMDCWNENVALPYEVLKGAQTDFEKDYSGRFVGSPGTPGNWITEELHHTGNIYDAVNIRRLAKTLTDKASTLSSHSSSVQKTLKPTVSSTRIPVMSSHPTPVAHGDCLFMAEPLRHSSDVDEVSGISSCEDKAEDFVESCPAGDVFHLELRPQGTGEKCSNEAQSLSIPEFQQPQPGKFDSTTNFNKHFAKQASEGRDSMVVARRSSAETTHSVKGLESTLVKKFSNAELRYGHEVQRNAANIKHMSNTKPSVAATNGEAKKVGMQMPVAAMEHPDVMLGTCQENAFRPVDAACTLPRSSDSRPPPNYSIGYATIDRRQDPKARERILKYFYNSATHGQSYDVPHDGTYLPFPSPRIGYRVPVDSYNQLSMSLPTSPILGRGYGREYATLRRDVPPTIYGTKSNNNGGVNPTTSPVKSRVDVPPPFAPNNIHQYFGPLHSPTRGSTSPFDTSSSRSSTYRREVLSEKVAPLYDYPPPPTHCGIPVLPPRHTTPSSPNYETLPLARYDVPPDVDRLTPALPLVARLAAWTSRRAAEQDEEMRIMAALDSSSLQLRHRTGRVPLLTPSSDDISLGGPASPRLYSLPRQICQHCRRNEAVPSELYCLLCWRSLQKARVGY</sequence>
<feature type="compositionally biased region" description="Basic and acidic residues" evidence="1">
    <location>
        <begin position="130"/>
        <end position="141"/>
    </location>
</feature>
<feature type="compositionally biased region" description="Basic and acidic residues" evidence="1">
    <location>
        <begin position="111"/>
        <end position="121"/>
    </location>
</feature>
<dbReference type="Proteomes" id="UP000694388">
    <property type="component" value="Unplaced"/>
</dbReference>
<feature type="compositionally biased region" description="Polar residues" evidence="1">
    <location>
        <begin position="1051"/>
        <end position="1067"/>
    </location>
</feature>
<feature type="region of interest" description="Disordered" evidence="1">
    <location>
        <begin position="44"/>
        <end position="169"/>
    </location>
</feature>
<protein>
    <submittedName>
        <fullName evidence="2">Uncharacterized protein</fullName>
    </submittedName>
</protein>
<feature type="compositionally biased region" description="Polar residues" evidence="1">
    <location>
        <begin position="535"/>
        <end position="544"/>
    </location>
</feature>
<feature type="region of interest" description="Disordered" evidence="1">
    <location>
        <begin position="184"/>
        <end position="210"/>
    </location>
</feature>
<feature type="region of interest" description="Disordered" evidence="1">
    <location>
        <begin position="507"/>
        <end position="546"/>
    </location>
</feature>
<feature type="compositionally biased region" description="Basic and acidic residues" evidence="1">
    <location>
        <begin position="518"/>
        <end position="534"/>
    </location>
</feature>
<feature type="compositionally biased region" description="Low complexity" evidence="1">
    <location>
        <begin position="1096"/>
        <end position="1108"/>
    </location>
</feature>
<proteinExistence type="predicted"/>
<organism evidence="2 3">
    <name type="scientific">Eptatretus burgeri</name>
    <name type="common">Inshore hagfish</name>
    <dbReference type="NCBI Taxonomy" id="7764"/>
    <lineage>
        <taxon>Eukaryota</taxon>
        <taxon>Metazoa</taxon>
        <taxon>Chordata</taxon>
        <taxon>Craniata</taxon>
        <taxon>Vertebrata</taxon>
        <taxon>Cyclostomata</taxon>
        <taxon>Myxini</taxon>
        <taxon>Myxiniformes</taxon>
        <taxon>Myxinidae</taxon>
        <taxon>Eptatretinae</taxon>
        <taxon>Eptatretus</taxon>
    </lineage>
</organism>
<dbReference type="AlphaFoldDB" id="A0A8C4QM46"/>
<evidence type="ECO:0000313" key="3">
    <source>
        <dbReference type="Proteomes" id="UP000694388"/>
    </source>
</evidence>
<dbReference type="Ensembl" id="ENSEBUT00000017123.1">
    <property type="protein sequence ID" value="ENSEBUP00000016547.1"/>
    <property type="gene ID" value="ENSEBUG00000010382.1"/>
</dbReference>
<evidence type="ECO:0000256" key="1">
    <source>
        <dbReference type="SAM" id="MobiDB-lite"/>
    </source>
</evidence>
<feature type="region of interest" description="Disordered" evidence="1">
    <location>
        <begin position="413"/>
        <end position="457"/>
    </location>
</feature>
<name>A0A8C4QM46_EPTBU</name>
<feature type="compositionally biased region" description="Polar residues" evidence="1">
    <location>
        <begin position="507"/>
        <end position="516"/>
    </location>
</feature>
<feature type="compositionally biased region" description="Polar residues" evidence="1">
    <location>
        <begin position="418"/>
        <end position="438"/>
    </location>
</feature>
<feature type="region of interest" description="Disordered" evidence="1">
    <location>
        <begin position="1089"/>
        <end position="1111"/>
    </location>
</feature>
<reference evidence="2" key="2">
    <citation type="submission" date="2025-09" db="UniProtKB">
        <authorList>
            <consortium name="Ensembl"/>
        </authorList>
    </citation>
    <scope>IDENTIFICATION</scope>
</reference>
<reference evidence="2" key="1">
    <citation type="submission" date="2025-08" db="UniProtKB">
        <authorList>
            <consortium name="Ensembl"/>
        </authorList>
    </citation>
    <scope>IDENTIFICATION</scope>
</reference>
<feature type="region of interest" description="Disordered" evidence="1">
    <location>
        <begin position="1049"/>
        <end position="1068"/>
    </location>
</feature>
<keyword evidence="3" id="KW-1185">Reference proteome</keyword>
<feature type="region of interest" description="Disordered" evidence="1">
    <location>
        <begin position="1"/>
        <end position="31"/>
    </location>
</feature>
<accession>A0A8C4QM46</accession>